<evidence type="ECO:0000313" key="14">
    <source>
        <dbReference type="Proteomes" id="UP000251842"/>
    </source>
</evidence>
<evidence type="ECO:0000256" key="8">
    <source>
        <dbReference type="ARBA" id="ARBA00023136"/>
    </source>
</evidence>
<keyword evidence="7" id="KW-0653">Protein transport</keyword>
<dbReference type="AlphaFoldDB" id="A0A344J3B6"/>
<name>A0A344J3B6_9GAMM</name>
<organism evidence="13 14">
    <name type="scientific">Solilutibacter oculi</name>
    <dbReference type="NCBI Taxonomy" id="2698682"/>
    <lineage>
        <taxon>Bacteria</taxon>
        <taxon>Pseudomonadati</taxon>
        <taxon>Pseudomonadota</taxon>
        <taxon>Gammaproteobacteria</taxon>
        <taxon>Lysobacterales</taxon>
        <taxon>Lysobacteraceae</taxon>
        <taxon>Solilutibacter</taxon>
    </lineage>
</organism>
<evidence type="ECO:0000313" key="13">
    <source>
        <dbReference type="EMBL" id="AXA83526.1"/>
    </source>
</evidence>
<dbReference type="GO" id="GO:0009279">
    <property type="term" value="C:cell outer membrane"/>
    <property type="evidence" value="ECO:0007669"/>
    <property type="project" value="UniProtKB-SubCell"/>
</dbReference>
<dbReference type="Gene3D" id="2.50.20.10">
    <property type="entry name" value="Lipoprotein localisation LolA/LolB/LppX"/>
    <property type="match status" value="1"/>
</dbReference>
<gene>
    <name evidence="13" type="primary">lolB</name>
    <name evidence="13" type="ORF">DCD74_01405</name>
</gene>
<dbReference type="InterPro" id="IPR004565">
    <property type="entry name" value="OM_lipoprot_LolB"/>
</dbReference>
<dbReference type="GO" id="GO:0015031">
    <property type="term" value="P:protein transport"/>
    <property type="evidence" value="ECO:0007669"/>
    <property type="project" value="UniProtKB-KW"/>
</dbReference>
<evidence type="ECO:0000256" key="4">
    <source>
        <dbReference type="ARBA" id="ARBA00016202"/>
    </source>
</evidence>
<evidence type="ECO:0000256" key="12">
    <source>
        <dbReference type="ARBA" id="ARBA00023288"/>
    </source>
</evidence>
<dbReference type="Pfam" id="PF03550">
    <property type="entry name" value="LolB"/>
    <property type="match status" value="1"/>
</dbReference>
<evidence type="ECO:0000256" key="5">
    <source>
        <dbReference type="ARBA" id="ARBA00022448"/>
    </source>
</evidence>
<comment type="subunit">
    <text evidence="3">Monomer.</text>
</comment>
<dbReference type="NCBIfam" id="TIGR00548">
    <property type="entry name" value="lolB"/>
    <property type="match status" value="1"/>
</dbReference>
<comment type="subcellular location">
    <subcellularLocation>
        <location evidence="1">Cell outer membrane</location>
        <topology evidence="1">Lipid-anchor</topology>
    </subcellularLocation>
</comment>
<comment type="similarity">
    <text evidence="2">Belongs to the LolB family.</text>
</comment>
<protein>
    <recommendedName>
        <fullName evidence="4">Outer-membrane lipoprotein LolB</fullName>
    </recommendedName>
</protein>
<keyword evidence="12 13" id="KW-0449">Lipoprotein</keyword>
<dbReference type="CDD" id="cd16326">
    <property type="entry name" value="LolB"/>
    <property type="match status" value="1"/>
</dbReference>
<reference evidence="14" key="1">
    <citation type="submission" date="2018-05" db="EMBL/GenBank/DDBJ databases">
        <title>Luteimonas pekinense sp. nov., isolated from human Meibomian gland secretions, Beijing, China.</title>
        <authorList>
            <person name="Wen T."/>
            <person name="Bai H."/>
            <person name="Lv H."/>
        </authorList>
    </citation>
    <scope>NUCLEOTIDE SEQUENCE [LARGE SCALE GENOMIC DNA]</scope>
    <source>
        <strain evidence="14">83-4</strain>
    </source>
</reference>
<keyword evidence="11" id="KW-0998">Cell outer membrane</keyword>
<keyword evidence="14" id="KW-1185">Reference proteome</keyword>
<dbReference type="EMBL" id="CP029556">
    <property type="protein sequence ID" value="AXA83526.1"/>
    <property type="molecule type" value="Genomic_DNA"/>
</dbReference>
<evidence type="ECO:0000256" key="3">
    <source>
        <dbReference type="ARBA" id="ARBA00011245"/>
    </source>
</evidence>
<sequence>MAGALLLAGCAGQAVKPGLPAGARVCDARDTDAGCQTRIAAINAGMAAQLASAAAGDPGATWTMQGRAAISTGKQSGNARIEWQQQALDGYNVTLSAPVTRQSWQLEVDGATATLRGLEGGPRTSPDAALLLREATGWDIPVASMAWWLRGWPARGNAPSRYVFGPAGALIGVEQDGWRIDFTRAAADALPTRINAERGESRVRLVIDQWGDATGG</sequence>
<evidence type="ECO:0000256" key="11">
    <source>
        <dbReference type="ARBA" id="ARBA00023237"/>
    </source>
</evidence>
<evidence type="ECO:0000256" key="1">
    <source>
        <dbReference type="ARBA" id="ARBA00004459"/>
    </source>
</evidence>
<dbReference type="Proteomes" id="UP000251842">
    <property type="component" value="Chromosome"/>
</dbReference>
<keyword evidence="5" id="KW-0813">Transport</keyword>
<evidence type="ECO:0000256" key="9">
    <source>
        <dbReference type="ARBA" id="ARBA00023139"/>
    </source>
</evidence>
<evidence type="ECO:0000256" key="7">
    <source>
        <dbReference type="ARBA" id="ARBA00022927"/>
    </source>
</evidence>
<proteinExistence type="inferred from homology"/>
<keyword evidence="8" id="KW-0472">Membrane</keyword>
<evidence type="ECO:0000256" key="10">
    <source>
        <dbReference type="ARBA" id="ARBA00023186"/>
    </source>
</evidence>
<dbReference type="InterPro" id="IPR029046">
    <property type="entry name" value="LolA/LolB/LppX"/>
</dbReference>
<dbReference type="SUPFAM" id="SSF89392">
    <property type="entry name" value="Prokaryotic lipoproteins and lipoprotein localization factors"/>
    <property type="match status" value="1"/>
</dbReference>
<evidence type="ECO:0000256" key="6">
    <source>
        <dbReference type="ARBA" id="ARBA00022729"/>
    </source>
</evidence>
<keyword evidence="9" id="KW-0564">Palmitate</keyword>
<dbReference type="RefSeq" id="WP_112925748.1">
    <property type="nucleotide sequence ID" value="NZ_CP029556.1"/>
</dbReference>
<dbReference type="OrthoDB" id="9797618at2"/>
<dbReference type="KEGG" id="lue:DCD74_01405"/>
<accession>A0A344J3B6</accession>
<evidence type="ECO:0000256" key="2">
    <source>
        <dbReference type="ARBA" id="ARBA00009696"/>
    </source>
</evidence>
<keyword evidence="6" id="KW-0732">Signal</keyword>
<keyword evidence="10" id="KW-0143">Chaperone</keyword>